<name>A0ABW2YIP6_9GAMM</name>
<reference evidence="2" key="1">
    <citation type="journal article" date="2019" name="Int. J. Syst. Evol. Microbiol.">
        <title>The Global Catalogue of Microorganisms (GCM) 10K type strain sequencing project: providing services to taxonomists for standard genome sequencing and annotation.</title>
        <authorList>
            <consortium name="The Broad Institute Genomics Platform"/>
            <consortium name="The Broad Institute Genome Sequencing Center for Infectious Disease"/>
            <person name="Wu L."/>
            <person name="Ma J."/>
        </authorList>
    </citation>
    <scope>NUCLEOTIDE SEQUENCE [LARGE SCALE GENOMIC DNA]</scope>
    <source>
        <strain evidence="2">CCUG 55491</strain>
    </source>
</reference>
<accession>A0ABW2YIP6</accession>
<evidence type="ECO:0000313" key="1">
    <source>
        <dbReference type="EMBL" id="MFD0738278.1"/>
    </source>
</evidence>
<evidence type="ECO:0008006" key="3">
    <source>
        <dbReference type="Google" id="ProtNLM"/>
    </source>
</evidence>
<sequence>MKALTLLYSVGLTRESVASAVDQTTHSVRLYERGERFPKRQPYTAIVKLAEAKGITLMARDFIVDRPDAA</sequence>
<dbReference type="Proteomes" id="UP001597090">
    <property type="component" value="Unassembled WGS sequence"/>
</dbReference>
<comment type="caution">
    <text evidence="1">The sequence shown here is derived from an EMBL/GenBank/DDBJ whole genome shotgun (WGS) entry which is preliminary data.</text>
</comment>
<proteinExistence type="predicted"/>
<dbReference type="RefSeq" id="WP_386811210.1">
    <property type="nucleotide sequence ID" value="NZ_JBHTIH010000002.1"/>
</dbReference>
<keyword evidence="2" id="KW-1185">Reference proteome</keyword>
<gene>
    <name evidence="1" type="ORF">ACFQZQ_03105</name>
</gene>
<dbReference type="EMBL" id="JBHTIH010000002">
    <property type="protein sequence ID" value="MFD0738278.1"/>
    <property type="molecule type" value="Genomic_DNA"/>
</dbReference>
<evidence type="ECO:0000313" key="2">
    <source>
        <dbReference type="Proteomes" id="UP001597090"/>
    </source>
</evidence>
<organism evidence="1 2">
    <name type="scientific">Lysobacter koreensis</name>
    <dbReference type="NCBI Taxonomy" id="266122"/>
    <lineage>
        <taxon>Bacteria</taxon>
        <taxon>Pseudomonadati</taxon>
        <taxon>Pseudomonadota</taxon>
        <taxon>Gammaproteobacteria</taxon>
        <taxon>Lysobacterales</taxon>
        <taxon>Lysobacteraceae</taxon>
        <taxon>Lysobacter</taxon>
    </lineage>
</organism>
<protein>
    <recommendedName>
        <fullName evidence="3">XRE family transcriptional regulator</fullName>
    </recommendedName>
</protein>